<protein>
    <recommendedName>
        <fullName evidence="6">dTTP/UTP pyrophosphatase</fullName>
        <shortName evidence="6">dTTPase/UTPase</shortName>
        <ecNumber evidence="6">3.6.1.9</ecNumber>
    </recommendedName>
    <alternativeName>
        <fullName evidence="6">Nucleoside triphosphate pyrophosphatase</fullName>
    </alternativeName>
    <alternativeName>
        <fullName evidence="6">Nucleotide pyrophosphatase</fullName>
        <shortName evidence="6">Nucleotide PPase</shortName>
    </alternativeName>
</protein>
<dbReference type="SUPFAM" id="SSF52972">
    <property type="entry name" value="ITPase-like"/>
    <property type="match status" value="1"/>
</dbReference>
<evidence type="ECO:0000256" key="1">
    <source>
        <dbReference type="ARBA" id="ARBA00001968"/>
    </source>
</evidence>
<proteinExistence type="inferred from homology"/>
<comment type="catalytic activity">
    <reaction evidence="6">
        <text>UTP + H2O = UMP + diphosphate + H(+)</text>
        <dbReference type="Rhea" id="RHEA:29395"/>
        <dbReference type="ChEBI" id="CHEBI:15377"/>
        <dbReference type="ChEBI" id="CHEBI:15378"/>
        <dbReference type="ChEBI" id="CHEBI:33019"/>
        <dbReference type="ChEBI" id="CHEBI:46398"/>
        <dbReference type="ChEBI" id="CHEBI:57865"/>
        <dbReference type="EC" id="3.6.1.9"/>
    </reaction>
</comment>
<accession>A0A1Y4L7Z3</accession>
<dbReference type="NCBIfam" id="TIGR00172">
    <property type="entry name" value="maf"/>
    <property type="match status" value="1"/>
</dbReference>
<dbReference type="FunFam" id="3.90.950.10:FF:000005">
    <property type="entry name" value="7-methyl-GTP pyrophosphatase"/>
    <property type="match status" value="1"/>
</dbReference>
<comment type="function">
    <text evidence="6">Nucleoside triphosphate pyrophosphatase that hydrolyzes dTTP and UTP. May have a dual role in cell division arrest and in preventing the incorporation of modified nucleotides into cellular nucleic acids.</text>
</comment>
<keyword evidence="4 6" id="KW-0378">Hydrolase</keyword>
<keyword evidence="5 6" id="KW-0546">Nucleotide metabolism</keyword>
<feature type="site" description="Important for substrate specificity" evidence="6">
    <location>
        <position position="69"/>
    </location>
</feature>
<evidence type="ECO:0000256" key="4">
    <source>
        <dbReference type="ARBA" id="ARBA00022801"/>
    </source>
</evidence>
<dbReference type="GO" id="GO:0036221">
    <property type="term" value="F:UTP diphosphatase activity"/>
    <property type="evidence" value="ECO:0007669"/>
    <property type="project" value="RHEA"/>
</dbReference>
<dbReference type="PANTHER" id="PTHR43213:SF5">
    <property type="entry name" value="BIFUNCTIONAL DTTP_UTP PYROPHOSPHATASE_METHYLTRANSFERASE PROTEIN-RELATED"/>
    <property type="match status" value="1"/>
</dbReference>
<dbReference type="EC" id="3.6.1.9" evidence="6"/>
<dbReference type="GO" id="GO:0009117">
    <property type="term" value="P:nucleotide metabolic process"/>
    <property type="evidence" value="ECO:0007669"/>
    <property type="project" value="UniProtKB-KW"/>
</dbReference>
<evidence type="ECO:0000256" key="2">
    <source>
        <dbReference type="ARBA" id="ARBA00004496"/>
    </source>
</evidence>
<dbReference type="PIRSF" id="PIRSF006305">
    <property type="entry name" value="Maf"/>
    <property type="match status" value="1"/>
</dbReference>
<feature type="active site" description="Proton acceptor" evidence="6">
    <location>
        <position position="68"/>
    </location>
</feature>
<evidence type="ECO:0000256" key="5">
    <source>
        <dbReference type="ARBA" id="ARBA00023080"/>
    </source>
</evidence>
<feature type="site" description="Important for substrate specificity" evidence="6">
    <location>
        <position position="11"/>
    </location>
</feature>
<dbReference type="RefSeq" id="WP_087372580.1">
    <property type="nucleotide sequence ID" value="NZ_NFKK01000007.1"/>
</dbReference>
<sequence>MQLILASQSPRRQELLGLITPDFSVCPADIDEGLRPGADLAEEVARLAAGKARAVADLHPQAAVIGSDTLVVLDGQALGKPADEQDACRMLRLLSGRTHEVMTGLALYVPGQGMLTDTVVTRVRFADLSDEEIASYVASGEPMDKAGAYGIQGTGARFIQGIEGDYYSVMGLPVRRLYERMRQTKLV</sequence>
<dbReference type="Proteomes" id="UP000195897">
    <property type="component" value="Unassembled WGS sequence"/>
</dbReference>
<dbReference type="PANTHER" id="PTHR43213">
    <property type="entry name" value="BIFUNCTIONAL DTTP/UTP PYROPHOSPHATASE/METHYLTRANSFERASE PROTEIN-RELATED"/>
    <property type="match status" value="1"/>
</dbReference>
<comment type="subcellular location">
    <subcellularLocation>
        <location evidence="2 6">Cytoplasm</location>
    </subcellularLocation>
</comment>
<comment type="caution">
    <text evidence="7">The sequence shown here is derived from an EMBL/GenBank/DDBJ whole genome shotgun (WGS) entry which is preliminary data.</text>
</comment>
<comment type="cofactor">
    <cofactor evidence="1 6">
        <name>a divalent metal cation</name>
        <dbReference type="ChEBI" id="CHEBI:60240"/>
    </cofactor>
</comment>
<evidence type="ECO:0000256" key="3">
    <source>
        <dbReference type="ARBA" id="ARBA00022490"/>
    </source>
</evidence>
<dbReference type="InterPro" id="IPR029001">
    <property type="entry name" value="ITPase-like_fam"/>
</dbReference>
<dbReference type="GO" id="GO:0036218">
    <property type="term" value="F:dTTP diphosphatase activity"/>
    <property type="evidence" value="ECO:0007669"/>
    <property type="project" value="RHEA"/>
</dbReference>
<reference evidence="8" key="1">
    <citation type="submission" date="2017-04" db="EMBL/GenBank/DDBJ databases">
        <title>Function of individual gut microbiota members based on whole genome sequencing of pure cultures obtained from chicken caecum.</title>
        <authorList>
            <person name="Medvecky M."/>
            <person name="Cejkova D."/>
            <person name="Polansky O."/>
            <person name="Karasova D."/>
            <person name="Kubasova T."/>
            <person name="Cizek A."/>
            <person name="Rychlik I."/>
        </authorList>
    </citation>
    <scope>NUCLEOTIDE SEQUENCE [LARGE SCALE GENOMIC DNA]</scope>
    <source>
        <strain evidence="8">An180</strain>
    </source>
</reference>
<dbReference type="Pfam" id="PF02545">
    <property type="entry name" value="Maf"/>
    <property type="match status" value="1"/>
</dbReference>
<evidence type="ECO:0000313" key="7">
    <source>
        <dbReference type="EMBL" id="OUP52837.1"/>
    </source>
</evidence>
<dbReference type="EMBL" id="NFKK01000007">
    <property type="protein sequence ID" value="OUP52837.1"/>
    <property type="molecule type" value="Genomic_DNA"/>
</dbReference>
<dbReference type="HAMAP" id="MF_00528">
    <property type="entry name" value="Maf"/>
    <property type="match status" value="1"/>
</dbReference>
<dbReference type="CDD" id="cd00555">
    <property type="entry name" value="Maf"/>
    <property type="match status" value="1"/>
</dbReference>
<keyword evidence="3 6" id="KW-0963">Cytoplasm</keyword>
<evidence type="ECO:0000256" key="6">
    <source>
        <dbReference type="HAMAP-Rule" id="MF_00528"/>
    </source>
</evidence>
<comment type="similarity">
    <text evidence="6">Belongs to the Maf family. YhdE subfamily.</text>
</comment>
<comment type="caution">
    <text evidence="6">Lacks conserved residue(s) required for the propagation of feature annotation.</text>
</comment>
<comment type="catalytic activity">
    <reaction evidence="6">
        <text>dTTP + H2O = dTMP + diphosphate + H(+)</text>
        <dbReference type="Rhea" id="RHEA:28534"/>
        <dbReference type="ChEBI" id="CHEBI:15377"/>
        <dbReference type="ChEBI" id="CHEBI:15378"/>
        <dbReference type="ChEBI" id="CHEBI:33019"/>
        <dbReference type="ChEBI" id="CHEBI:37568"/>
        <dbReference type="ChEBI" id="CHEBI:63528"/>
        <dbReference type="EC" id="3.6.1.9"/>
    </reaction>
</comment>
<gene>
    <name evidence="7" type="ORF">B5F17_07585</name>
</gene>
<evidence type="ECO:0000313" key="8">
    <source>
        <dbReference type="Proteomes" id="UP000195897"/>
    </source>
</evidence>
<dbReference type="InterPro" id="IPR003697">
    <property type="entry name" value="Maf-like"/>
</dbReference>
<name>A0A1Y4L7Z3_9FIRM</name>
<dbReference type="AlphaFoldDB" id="A0A1Y4L7Z3"/>
<dbReference type="GO" id="GO:0005737">
    <property type="term" value="C:cytoplasm"/>
    <property type="evidence" value="ECO:0007669"/>
    <property type="project" value="UniProtKB-SubCell"/>
</dbReference>
<feature type="site" description="Important for substrate specificity" evidence="6">
    <location>
        <position position="152"/>
    </location>
</feature>
<dbReference type="Gene3D" id="3.90.950.10">
    <property type="match status" value="1"/>
</dbReference>
<organism evidence="7 8">
    <name type="scientific">Butyricicoccus pullicaecorum</name>
    <dbReference type="NCBI Taxonomy" id="501571"/>
    <lineage>
        <taxon>Bacteria</taxon>
        <taxon>Bacillati</taxon>
        <taxon>Bacillota</taxon>
        <taxon>Clostridia</taxon>
        <taxon>Eubacteriales</taxon>
        <taxon>Butyricicoccaceae</taxon>
        <taxon>Butyricicoccus</taxon>
    </lineage>
</organism>